<evidence type="ECO:0000313" key="8">
    <source>
        <dbReference type="Ensembl" id="ENSHBUP00000012550.1"/>
    </source>
</evidence>
<dbReference type="AlphaFoldDB" id="A0A3Q2VLU2"/>
<comment type="similarity">
    <text evidence="2">Belongs to the DRAM/TMEM150 family.</text>
</comment>
<comment type="subcellular location">
    <subcellularLocation>
        <location evidence="1">Endomembrane system</location>
        <topology evidence="1">Multi-pass membrane protein</topology>
    </subcellularLocation>
</comment>
<feature type="transmembrane region" description="Helical" evidence="6">
    <location>
        <begin position="95"/>
        <end position="115"/>
    </location>
</feature>
<dbReference type="GeneTree" id="ENSGT01030000234578"/>
<dbReference type="GO" id="GO:0045494">
    <property type="term" value="P:photoreceptor cell maintenance"/>
    <property type="evidence" value="ECO:0007669"/>
    <property type="project" value="TreeGrafter"/>
</dbReference>
<evidence type="ECO:0000256" key="4">
    <source>
        <dbReference type="ARBA" id="ARBA00022989"/>
    </source>
</evidence>
<accession>A0A3Q2VLU2</accession>
<protein>
    <submittedName>
        <fullName evidence="8">DNA damage regulated autophagy modulator 2</fullName>
    </submittedName>
</protein>
<keyword evidence="4 6" id="KW-1133">Transmembrane helix</keyword>
<evidence type="ECO:0000313" key="9">
    <source>
        <dbReference type="Proteomes" id="UP000264840"/>
    </source>
</evidence>
<keyword evidence="9" id="KW-1185">Reference proteome</keyword>
<evidence type="ECO:0000256" key="3">
    <source>
        <dbReference type="ARBA" id="ARBA00022692"/>
    </source>
</evidence>
<evidence type="ECO:0000259" key="7">
    <source>
        <dbReference type="Pfam" id="PF10277"/>
    </source>
</evidence>
<name>A0A3Q2VLU2_HAPBU</name>
<dbReference type="PANTHER" id="PTHR21324:SF10">
    <property type="entry name" value="DNA DAMAGE-REGULATED AUTOPHAGY MODULATOR PROTEIN 2"/>
    <property type="match status" value="1"/>
</dbReference>
<evidence type="ECO:0000256" key="6">
    <source>
        <dbReference type="SAM" id="Phobius"/>
    </source>
</evidence>
<dbReference type="GO" id="GO:0005764">
    <property type="term" value="C:lysosome"/>
    <property type="evidence" value="ECO:0007669"/>
    <property type="project" value="TreeGrafter"/>
</dbReference>
<reference evidence="8" key="2">
    <citation type="submission" date="2025-09" db="UniProtKB">
        <authorList>
            <consortium name="Ensembl"/>
        </authorList>
    </citation>
    <scope>IDENTIFICATION</scope>
</reference>
<evidence type="ECO:0000256" key="1">
    <source>
        <dbReference type="ARBA" id="ARBA00004127"/>
    </source>
</evidence>
<evidence type="ECO:0000256" key="5">
    <source>
        <dbReference type="ARBA" id="ARBA00023136"/>
    </source>
</evidence>
<reference evidence="8" key="1">
    <citation type="submission" date="2025-08" db="UniProtKB">
        <authorList>
            <consortium name="Ensembl"/>
        </authorList>
    </citation>
    <scope>IDENTIFICATION</scope>
</reference>
<feature type="transmembrane region" description="Helical" evidence="6">
    <location>
        <begin position="54"/>
        <end position="75"/>
    </location>
</feature>
<dbReference type="GO" id="GO:0012505">
    <property type="term" value="C:endomembrane system"/>
    <property type="evidence" value="ECO:0007669"/>
    <property type="project" value="UniProtKB-SubCell"/>
</dbReference>
<dbReference type="InterPro" id="IPR050911">
    <property type="entry name" value="DRAM/TMEM150_Autophagy_Mod"/>
</dbReference>
<keyword evidence="3 6" id="KW-0812">Transmembrane</keyword>
<keyword evidence="5 6" id="KW-0472">Membrane</keyword>
<evidence type="ECO:0000256" key="2">
    <source>
        <dbReference type="ARBA" id="ARBA00006565"/>
    </source>
</evidence>
<sequence length="284" mass="30572">MWWFQQGMCFLPAALVVWTAASFIFPYITAVVLRHVDPFVPYISDTGTMAPERCVFGIMMDVSAFLGMATMYVRYKQVETLLGVDDLKLLRLNCIGLWVGWTSSFGMCVVANFQVRAAAGLESFSTCSGSDASIVLSVYLCVCLSRRPPFSTCTSWGRFSPLGSGLFTSCFSRCSPTTCSPTSTAGPSTCCASASDSGPWAASSAVSFDPLTLCSRHFCFNLKQAANSGPENEANRSSASCSSANTPKLAVSLASVLIKHSRISQLSHCTVFMPFQASLKVYVP</sequence>
<proteinExistence type="inferred from homology"/>
<organism evidence="8 9">
    <name type="scientific">Haplochromis burtoni</name>
    <name type="common">Burton's mouthbrooder</name>
    <name type="synonym">Chromis burtoni</name>
    <dbReference type="NCBI Taxonomy" id="8153"/>
    <lineage>
        <taxon>Eukaryota</taxon>
        <taxon>Metazoa</taxon>
        <taxon>Chordata</taxon>
        <taxon>Craniata</taxon>
        <taxon>Vertebrata</taxon>
        <taxon>Euteleostomi</taxon>
        <taxon>Actinopterygii</taxon>
        <taxon>Neopterygii</taxon>
        <taxon>Teleostei</taxon>
        <taxon>Neoteleostei</taxon>
        <taxon>Acanthomorphata</taxon>
        <taxon>Ovalentaria</taxon>
        <taxon>Cichlomorphae</taxon>
        <taxon>Cichliformes</taxon>
        <taxon>Cichlidae</taxon>
        <taxon>African cichlids</taxon>
        <taxon>Pseudocrenilabrinae</taxon>
        <taxon>Haplochromini</taxon>
        <taxon>Haplochromis</taxon>
    </lineage>
</organism>
<dbReference type="InterPro" id="IPR019402">
    <property type="entry name" value="CWH43_N"/>
</dbReference>
<dbReference type="Ensembl" id="ENSHBUT00000020034.1">
    <property type="protein sequence ID" value="ENSHBUP00000012550.1"/>
    <property type="gene ID" value="ENSHBUG00000014266.1"/>
</dbReference>
<dbReference type="PANTHER" id="PTHR21324">
    <property type="entry name" value="FASTING-INDUCIBLE INTEGRAL MEMBRANE PROTEIN TM6P1-RELATED"/>
    <property type="match status" value="1"/>
</dbReference>
<feature type="domain" description="CWH43-like N-terminal" evidence="7">
    <location>
        <begin position="9"/>
        <end position="116"/>
    </location>
</feature>
<dbReference type="Pfam" id="PF10277">
    <property type="entry name" value="Frag1"/>
    <property type="match status" value="1"/>
</dbReference>
<feature type="transmembrane region" description="Helical" evidence="6">
    <location>
        <begin position="12"/>
        <end position="33"/>
    </location>
</feature>
<dbReference type="GO" id="GO:0010506">
    <property type="term" value="P:regulation of autophagy"/>
    <property type="evidence" value="ECO:0007669"/>
    <property type="project" value="TreeGrafter"/>
</dbReference>
<dbReference type="Proteomes" id="UP000264840">
    <property type="component" value="Unplaced"/>
</dbReference>